<organism evidence="2">
    <name type="scientific">Chlamydomonas euryale</name>
    <dbReference type="NCBI Taxonomy" id="1486919"/>
    <lineage>
        <taxon>Eukaryota</taxon>
        <taxon>Viridiplantae</taxon>
        <taxon>Chlorophyta</taxon>
        <taxon>core chlorophytes</taxon>
        <taxon>Chlorophyceae</taxon>
        <taxon>CS clade</taxon>
        <taxon>Chlamydomonadales</taxon>
        <taxon>Chlamydomonadaceae</taxon>
        <taxon>Chlamydomonas</taxon>
    </lineage>
</organism>
<reference evidence="2" key="1">
    <citation type="submission" date="2021-01" db="EMBL/GenBank/DDBJ databases">
        <authorList>
            <person name="Corre E."/>
            <person name="Pelletier E."/>
            <person name="Niang G."/>
            <person name="Scheremetjew M."/>
            <person name="Finn R."/>
            <person name="Kale V."/>
            <person name="Holt S."/>
            <person name="Cochrane G."/>
            <person name="Meng A."/>
            <person name="Brown T."/>
            <person name="Cohen L."/>
        </authorList>
    </citation>
    <scope>NUCLEOTIDE SEQUENCE</scope>
    <source>
        <strain evidence="2">CCMP219</strain>
    </source>
</reference>
<proteinExistence type="predicted"/>
<feature type="region of interest" description="Disordered" evidence="1">
    <location>
        <begin position="44"/>
        <end position="88"/>
    </location>
</feature>
<feature type="compositionally biased region" description="Basic and acidic residues" evidence="1">
    <location>
        <begin position="151"/>
        <end position="163"/>
    </location>
</feature>
<dbReference type="AlphaFoldDB" id="A0A7R9Z7F9"/>
<protein>
    <submittedName>
        <fullName evidence="2">Uncharacterized protein</fullName>
    </submittedName>
</protein>
<evidence type="ECO:0000256" key="1">
    <source>
        <dbReference type="SAM" id="MobiDB-lite"/>
    </source>
</evidence>
<name>A0A7R9Z7F9_9CHLO</name>
<sequence length="176" mass="18238">MVGWPWSVVMYGETMTSVSLPARNCLRARRSAPMAVTRPRGVAARTCSGSSGGAGSSSRTGNAGGLGGEACQVGPGEDGPSGSPHLFQYGGGSECRGCQYAGQEHQIDPSDTPGNAVICHLYLDEHAEGQARQKGSSRPGKQHTNKTAVKPRTEQNVRVEGPQRADVAAGHNVPVA</sequence>
<feature type="region of interest" description="Disordered" evidence="1">
    <location>
        <begin position="129"/>
        <end position="176"/>
    </location>
</feature>
<evidence type="ECO:0000313" key="2">
    <source>
        <dbReference type="EMBL" id="CAD8310012.1"/>
    </source>
</evidence>
<dbReference type="EMBL" id="HBEC01043955">
    <property type="protein sequence ID" value="CAD8310012.1"/>
    <property type="molecule type" value="Transcribed_RNA"/>
</dbReference>
<gene>
    <name evidence="2" type="ORF">CEUR00632_LOCUS20482</name>
</gene>
<accession>A0A7R9Z7F9</accession>